<proteinExistence type="predicted"/>
<comment type="caution">
    <text evidence="2">The sequence shown here is derived from an EMBL/GenBank/DDBJ whole genome shotgun (WGS) entry which is preliminary data.</text>
</comment>
<organism evidence="2 3">
    <name type="scientific">Teratosphaeria destructans</name>
    <dbReference type="NCBI Taxonomy" id="418781"/>
    <lineage>
        <taxon>Eukaryota</taxon>
        <taxon>Fungi</taxon>
        <taxon>Dikarya</taxon>
        <taxon>Ascomycota</taxon>
        <taxon>Pezizomycotina</taxon>
        <taxon>Dothideomycetes</taxon>
        <taxon>Dothideomycetidae</taxon>
        <taxon>Mycosphaerellales</taxon>
        <taxon>Teratosphaeriaceae</taxon>
        <taxon>Teratosphaeria</taxon>
    </lineage>
</organism>
<dbReference type="EMBL" id="RIBY02000680">
    <property type="protein sequence ID" value="KAH9838852.1"/>
    <property type="molecule type" value="Genomic_DNA"/>
</dbReference>
<dbReference type="AlphaFoldDB" id="A0A9W7SXG3"/>
<evidence type="ECO:0000313" key="2">
    <source>
        <dbReference type="EMBL" id="KAH9838852.1"/>
    </source>
</evidence>
<dbReference type="Gene3D" id="1.20.5.1000">
    <property type="entry name" value="arf6 gtpase in complex with a specific effector, jip4"/>
    <property type="match status" value="1"/>
</dbReference>
<feature type="compositionally biased region" description="Low complexity" evidence="1">
    <location>
        <begin position="452"/>
        <end position="461"/>
    </location>
</feature>
<dbReference type="Proteomes" id="UP001138500">
    <property type="component" value="Unassembled WGS sequence"/>
</dbReference>
<feature type="compositionally biased region" description="Low complexity" evidence="1">
    <location>
        <begin position="523"/>
        <end position="545"/>
    </location>
</feature>
<feature type="region of interest" description="Disordered" evidence="1">
    <location>
        <begin position="422"/>
        <end position="503"/>
    </location>
</feature>
<feature type="compositionally biased region" description="Polar residues" evidence="1">
    <location>
        <begin position="482"/>
        <end position="491"/>
    </location>
</feature>
<keyword evidence="3" id="KW-1185">Reference proteome</keyword>
<feature type="region of interest" description="Disordered" evidence="1">
    <location>
        <begin position="160"/>
        <end position="207"/>
    </location>
</feature>
<reference evidence="2 3" key="2">
    <citation type="journal article" date="2021" name="Curr. Genet.">
        <title>Genetic response to nitrogen starvation in the aggressive Eucalyptus foliar pathogen Teratosphaeria destructans.</title>
        <authorList>
            <person name="Havenga M."/>
            <person name="Wingfield B.D."/>
            <person name="Wingfield M.J."/>
            <person name="Dreyer L.L."/>
            <person name="Roets F."/>
            <person name="Aylward J."/>
        </authorList>
    </citation>
    <scope>NUCLEOTIDE SEQUENCE [LARGE SCALE GENOMIC DNA]</scope>
    <source>
        <strain evidence="2">CMW44962</strain>
    </source>
</reference>
<feature type="compositionally biased region" description="Acidic residues" evidence="1">
    <location>
        <begin position="546"/>
        <end position="560"/>
    </location>
</feature>
<feature type="region of interest" description="Disordered" evidence="1">
    <location>
        <begin position="518"/>
        <end position="560"/>
    </location>
</feature>
<gene>
    <name evidence="2" type="ORF">Tdes44962_MAKER08133</name>
</gene>
<feature type="compositionally biased region" description="Pro residues" evidence="1">
    <location>
        <begin position="184"/>
        <end position="203"/>
    </location>
</feature>
<name>A0A9W7SXG3_9PEZI</name>
<accession>A0A9W7SXG3</accession>
<evidence type="ECO:0000313" key="3">
    <source>
        <dbReference type="Proteomes" id="UP001138500"/>
    </source>
</evidence>
<evidence type="ECO:0000256" key="1">
    <source>
        <dbReference type="SAM" id="MobiDB-lite"/>
    </source>
</evidence>
<protein>
    <submittedName>
        <fullName evidence="2">Myosin-2 heavy chain-like</fullName>
    </submittedName>
</protein>
<sequence length="560" mass="61642">MLSPELASIAATGRVKWTIPTKNRILRFCAAHRLSEHALDPELVHRLMILLDWPAQITSPEMYSSVASRLVRFICTHVSAKKLPHAISVGPVASKQPVMVRWRRFTKAWFEGRGEEEVGELDTSAPAGDDGGFRDTVARPHLTQQACVARMTMEYATVPTGASPAAAEQDTSPTDDIMDESPPDLRPQPSSPSSPPHPSPPSPTAHCPAISEVSLLATAVREEFLLRDHQSQSYHPVALAVAQTLAERFSVDPHETLRWLLTHEEAPGTVAGLIAMGAQGAGSGDGEARVIVGLLQGLRSVCEGLKVEVRVAREETAMERERGRERGRWEEEEVELRREIGELRSEREELRRKVEEVQGEKEELRSQRDRLGRRVDELQEERDRIKWRVEEMEGERAWLRSKFEEVEGERDRFRSRVDEAMREKNAAASLQKMAQEEASSSGHHAGSPPRGPRTATPTTTAKEISTPAPAPPRKDGLAGSMWATTKPSPTSRPGPYRRESGLSVSTRASLFALATMGGKERGAATTREGAARAGGASVGPVSGGTMEEEEEEEEVFFTFG</sequence>
<feature type="region of interest" description="Disordered" evidence="1">
    <location>
        <begin position="114"/>
        <end position="136"/>
    </location>
</feature>
<reference evidence="2 3" key="1">
    <citation type="journal article" date="2018" name="IMA Fungus">
        <title>IMA Genome-F 10: Nine draft genome sequences of Claviceps purpurea s.lat., including C. arundinis, C. humidiphila, and C. cf. spartinae, pseudomolecules for the pitch canker pathogen Fusarium circinatum, draft genome of Davidsoniella eucalypti, Grosmannia galeiformis, Quambalaria eucalypti, and Teratosphaeria destructans.</title>
        <authorList>
            <person name="Wingfield B.D."/>
            <person name="Liu M."/>
            <person name="Nguyen H.D."/>
            <person name="Lane F.A."/>
            <person name="Morgan S.W."/>
            <person name="De Vos L."/>
            <person name="Wilken P.M."/>
            <person name="Duong T.A."/>
            <person name="Aylward J."/>
            <person name="Coetzee M.P."/>
            <person name="Dadej K."/>
            <person name="De Beer Z.W."/>
            <person name="Findlay W."/>
            <person name="Havenga M."/>
            <person name="Kolarik M."/>
            <person name="Menzies J.G."/>
            <person name="Naidoo K."/>
            <person name="Pochopski O."/>
            <person name="Shoukouhi P."/>
            <person name="Santana Q.C."/>
            <person name="Seifert K.A."/>
            <person name="Soal N."/>
            <person name="Steenkamp E.T."/>
            <person name="Tatham C.T."/>
            <person name="van der Nest M.A."/>
            <person name="Wingfield M.J."/>
        </authorList>
    </citation>
    <scope>NUCLEOTIDE SEQUENCE [LARGE SCALE GENOMIC DNA]</scope>
    <source>
        <strain evidence="2">CMW44962</strain>
    </source>
</reference>